<accession>A0ABX1Y288</accession>
<evidence type="ECO:0000313" key="4">
    <source>
        <dbReference type="Proteomes" id="UP000616779"/>
    </source>
</evidence>
<dbReference type="InterPro" id="IPR032466">
    <property type="entry name" value="Metal_Hydrolase"/>
</dbReference>
<proteinExistence type="inferred from homology"/>
<comment type="caution">
    <text evidence="3">The sequence shown here is derived from an EMBL/GenBank/DDBJ whole genome shotgun (WGS) entry which is preliminary data.</text>
</comment>
<sequence>MIIDAHQHYWRLARGDYAWLSPQAGAVLYRDYMPEQLKPDLKQNNVVGTVLVQAAATMEETEFMLEICKQEETVLGVVGWLDLEGADFEKHYLRFRADSHFIGIRPNLPIVEDGDWSRYPKLLCNLALLDEDGFPIDFLIGPSDLPRIVKLLDLVPKLSAIVDHLAFPDITGKGIGAWTDGMNLIAQFKNTACKLSGLATGAGGMPWLAVDVAPYVERICEVFGSERILFGSDWPVCLQAGSFTEILEIAREALPSSLTPSQRNAIFAGNAARIYRLDVKEMKE</sequence>
<evidence type="ECO:0000313" key="3">
    <source>
        <dbReference type="EMBL" id="NOU74962.1"/>
    </source>
</evidence>
<feature type="domain" description="Amidohydrolase-related" evidence="2">
    <location>
        <begin position="3"/>
        <end position="277"/>
    </location>
</feature>
<dbReference type="PANTHER" id="PTHR43569">
    <property type="entry name" value="AMIDOHYDROLASE"/>
    <property type="match status" value="1"/>
</dbReference>
<dbReference type="InterPro" id="IPR006680">
    <property type="entry name" value="Amidohydro-rel"/>
</dbReference>
<evidence type="ECO:0000256" key="1">
    <source>
        <dbReference type="ARBA" id="ARBA00038310"/>
    </source>
</evidence>
<name>A0ABX1Y288_9BACL</name>
<protein>
    <submittedName>
        <fullName evidence="3">Amidohydrolase family protein</fullName>
    </submittedName>
</protein>
<dbReference type="PANTHER" id="PTHR43569:SF2">
    <property type="entry name" value="AMIDOHYDROLASE-RELATED DOMAIN-CONTAINING PROTEIN"/>
    <property type="match status" value="1"/>
</dbReference>
<reference evidence="3 4" key="1">
    <citation type="submission" date="2019-10" db="EMBL/GenBank/DDBJ databases">
        <title>Description of Paenibacillus terrestris sp. nov.</title>
        <authorList>
            <person name="Carlier A."/>
            <person name="Qi S."/>
        </authorList>
    </citation>
    <scope>NUCLEOTIDE SEQUENCE [LARGE SCALE GENOMIC DNA]</scope>
    <source>
        <strain evidence="3 4">LMG 31458</strain>
    </source>
</reference>
<organism evidence="3 4">
    <name type="scientific">Paenibacillus phytorum</name>
    <dbReference type="NCBI Taxonomy" id="2654977"/>
    <lineage>
        <taxon>Bacteria</taxon>
        <taxon>Bacillati</taxon>
        <taxon>Bacillota</taxon>
        <taxon>Bacilli</taxon>
        <taxon>Bacillales</taxon>
        <taxon>Paenibacillaceae</taxon>
        <taxon>Paenibacillus</taxon>
    </lineage>
</organism>
<gene>
    <name evidence="3" type="ORF">GC098_26840</name>
</gene>
<dbReference type="Pfam" id="PF04909">
    <property type="entry name" value="Amidohydro_2"/>
    <property type="match status" value="1"/>
</dbReference>
<dbReference type="Proteomes" id="UP000616779">
    <property type="component" value="Unassembled WGS sequence"/>
</dbReference>
<dbReference type="SUPFAM" id="SSF51556">
    <property type="entry name" value="Metallo-dependent hydrolases"/>
    <property type="match status" value="1"/>
</dbReference>
<comment type="similarity">
    <text evidence="1">Belongs to the metallo-dependent hydrolases superfamily.</text>
</comment>
<dbReference type="EMBL" id="WHOA01000191">
    <property type="protein sequence ID" value="NOU74962.1"/>
    <property type="molecule type" value="Genomic_DNA"/>
</dbReference>
<dbReference type="RefSeq" id="WP_171646355.1">
    <property type="nucleotide sequence ID" value="NZ_WHOA01000191.1"/>
</dbReference>
<evidence type="ECO:0000259" key="2">
    <source>
        <dbReference type="Pfam" id="PF04909"/>
    </source>
</evidence>
<dbReference type="InterPro" id="IPR052350">
    <property type="entry name" value="Metallo-dep_Lactonases"/>
</dbReference>
<keyword evidence="4" id="KW-1185">Reference proteome</keyword>
<dbReference type="Gene3D" id="3.20.20.140">
    <property type="entry name" value="Metal-dependent hydrolases"/>
    <property type="match status" value="1"/>
</dbReference>